<proteinExistence type="predicted"/>
<reference evidence="2" key="1">
    <citation type="journal article" date="2019" name="Plant Biotechnol. J.">
        <title>Genome sequencing of the Australian wild diploid species Gossypium australe highlights disease resistance and delayed gland morphogenesis.</title>
        <authorList>
            <person name="Cai Y."/>
            <person name="Cai X."/>
            <person name="Wang Q."/>
            <person name="Wang P."/>
            <person name="Zhang Y."/>
            <person name="Cai C."/>
            <person name="Xu Y."/>
            <person name="Wang K."/>
            <person name="Zhou Z."/>
            <person name="Wang C."/>
            <person name="Geng S."/>
            <person name="Li B."/>
            <person name="Dong Q."/>
            <person name="Hou Y."/>
            <person name="Wang H."/>
            <person name="Ai P."/>
            <person name="Liu Z."/>
            <person name="Yi F."/>
            <person name="Sun M."/>
            <person name="An G."/>
            <person name="Cheng J."/>
            <person name="Zhang Y."/>
            <person name="Shi Q."/>
            <person name="Xie Y."/>
            <person name="Shi X."/>
            <person name="Chang Y."/>
            <person name="Huang F."/>
            <person name="Chen Y."/>
            <person name="Hong S."/>
            <person name="Mi L."/>
            <person name="Sun Q."/>
            <person name="Zhang L."/>
            <person name="Zhou B."/>
            <person name="Peng R."/>
            <person name="Zhang X."/>
            <person name="Liu F."/>
        </authorList>
    </citation>
    <scope>NUCLEOTIDE SEQUENCE [LARGE SCALE GENOMIC DNA]</scope>
    <source>
        <strain evidence="2">cv. PA1801</strain>
    </source>
</reference>
<accession>A0A5B6V0G5</accession>
<dbReference type="EMBL" id="SMMG02000009">
    <property type="protein sequence ID" value="KAA3462622.1"/>
    <property type="molecule type" value="Genomic_DNA"/>
</dbReference>
<sequence>MRKAESTTAESYRKANLHKWYLNTLQEKDLPFSMSLSTGNPRVQFIPSIGHPPFSSASAYISQDEQLKQPIGTYYGTKRLGCSQNVCAQQTETETVIVMEMG</sequence>
<evidence type="ECO:0000313" key="1">
    <source>
        <dbReference type="EMBL" id="KAA3462622.1"/>
    </source>
</evidence>
<comment type="caution">
    <text evidence="1">The sequence shown here is derived from an EMBL/GenBank/DDBJ whole genome shotgun (WGS) entry which is preliminary data.</text>
</comment>
<organism evidence="1 2">
    <name type="scientific">Gossypium australe</name>
    <dbReference type="NCBI Taxonomy" id="47621"/>
    <lineage>
        <taxon>Eukaryota</taxon>
        <taxon>Viridiplantae</taxon>
        <taxon>Streptophyta</taxon>
        <taxon>Embryophyta</taxon>
        <taxon>Tracheophyta</taxon>
        <taxon>Spermatophyta</taxon>
        <taxon>Magnoliopsida</taxon>
        <taxon>eudicotyledons</taxon>
        <taxon>Gunneridae</taxon>
        <taxon>Pentapetalae</taxon>
        <taxon>rosids</taxon>
        <taxon>malvids</taxon>
        <taxon>Malvales</taxon>
        <taxon>Malvaceae</taxon>
        <taxon>Malvoideae</taxon>
        <taxon>Gossypium</taxon>
    </lineage>
</organism>
<evidence type="ECO:0000313" key="2">
    <source>
        <dbReference type="Proteomes" id="UP000325315"/>
    </source>
</evidence>
<gene>
    <name evidence="1" type="ORF">EPI10_029090</name>
</gene>
<protein>
    <submittedName>
        <fullName evidence="1">Transcription factor bHLH90-like isoform X2</fullName>
    </submittedName>
</protein>
<dbReference type="OrthoDB" id="1890947at2759"/>
<keyword evidence="2" id="KW-1185">Reference proteome</keyword>
<name>A0A5B6V0G5_9ROSI</name>
<dbReference type="Proteomes" id="UP000325315">
    <property type="component" value="Unassembled WGS sequence"/>
</dbReference>
<dbReference type="AlphaFoldDB" id="A0A5B6V0G5"/>